<dbReference type="RefSeq" id="WP_058379599.1">
    <property type="nucleotide sequence ID" value="NZ_CP013480.3"/>
</dbReference>
<dbReference type="Proteomes" id="UP000060277">
    <property type="component" value="Chromosome"/>
</dbReference>
<keyword evidence="1" id="KW-0472">Membrane</keyword>
<gene>
    <name evidence="2" type="ORF">AT302_26020</name>
</gene>
<accession>A0ABN4JQF5</accession>
<evidence type="ECO:0000256" key="1">
    <source>
        <dbReference type="SAM" id="Phobius"/>
    </source>
</evidence>
<dbReference type="EMBL" id="CP013480">
    <property type="protein sequence ID" value="ALS62742.1"/>
    <property type="molecule type" value="Genomic_DNA"/>
</dbReference>
<dbReference type="Pfam" id="PF11745">
    <property type="entry name" value="DUF3304"/>
    <property type="match status" value="1"/>
</dbReference>
<feature type="transmembrane region" description="Helical" evidence="1">
    <location>
        <begin position="12"/>
        <end position="32"/>
    </location>
</feature>
<protein>
    <recommendedName>
        <fullName evidence="4">DUF3304 domain-containing protein</fullName>
    </recommendedName>
</protein>
<organism evidence="2 3">
    <name type="scientific">Pandoraea norimbergensis</name>
    <dbReference type="NCBI Taxonomy" id="93219"/>
    <lineage>
        <taxon>Bacteria</taxon>
        <taxon>Pseudomonadati</taxon>
        <taxon>Pseudomonadota</taxon>
        <taxon>Betaproteobacteria</taxon>
        <taxon>Burkholderiales</taxon>
        <taxon>Burkholderiaceae</taxon>
        <taxon>Pandoraea</taxon>
    </lineage>
</organism>
<keyword evidence="3" id="KW-1185">Reference proteome</keyword>
<name>A0ABN4JQF5_9BURK</name>
<dbReference type="PROSITE" id="PS51257">
    <property type="entry name" value="PROKAR_LIPOPROTEIN"/>
    <property type="match status" value="1"/>
</dbReference>
<keyword evidence="1" id="KW-1133">Transmembrane helix</keyword>
<evidence type="ECO:0000313" key="2">
    <source>
        <dbReference type="EMBL" id="ALS62742.1"/>
    </source>
</evidence>
<proteinExistence type="predicted"/>
<evidence type="ECO:0000313" key="3">
    <source>
        <dbReference type="Proteomes" id="UP000060277"/>
    </source>
</evidence>
<reference evidence="3" key="1">
    <citation type="submission" date="2015-12" db="EMBL/GenBank/DDBJ databases">
        <title>Complete genome sequence of Pandoraea norimbergensis DSM 11628.</title>
        <authorList>
            <person name="Ee R."/>
            <person name="Lim Y.-L."/>
            <person name="Yong D."/>
            <person name="Yin W.-F."/>
            <person name="Chan K.-G."/>
        </authorList>
    </citation>
    <scope>NUCLEOTIDE SEQUENCE [LARGE SCALE GENOMIC DNA]</scope>
    <source>
        <strain evidence="3">DSM 11628</strain>
    </source>
</reference>
<dbReference type="InterPro" id="IPR021733">
    <property type="entry name" value="DUF3304"/>
</dbReference>
<sequence>MDHKGEVTVKWIRVICFAAMLGALGGCAGGLISNGNVDVSAWSTNYTEDYIHDFSIRTLDGKRTGVAGFQVKEFSDGGTGKTQCCAPIRGVGQTVQVVWRIATIEGSERQLMVHSRNVEISGVMPTDLRRHHYLLVRFFPGYEVEAELFSGDDFDPKNPRVDRLFTGERVMRHKGE</sequence>
<evidence type="ECO:0008006" key="4">
    <source>
        <dbReference type="Google" id="ProtNLM"/>
    </source>
</evidence>
<keyword evidence="1" id="KW-0812">Transmembrane</keyword>